<organism evidence="2 3">
    <name type="scientific">Zingiber officinale</name>
    <name type="common">Ginger</name>
    <name type="synonym">Amomum zingiber</name>
    <dbReference type="NCBI Taxonomy" id="94328"/>
    <lineage>
        <taxon>Eukaryota</taxon>
        <taxon>Viridiplantae</taxon>
        <taxon>Streptophyta</taxon>
        <taxon>Embryophyta</taxon>
        <taxon>Tracheophyta</taxon>
        <taxon>Spermatophyta</taxon>
        <taxon>Magnoliopsida</taxon>
        <taxon>Liliopsida</taxon>
        <taxon>Zingiberales</taxon>
        <taxon>Zingiberaceae</taxon>
        <taxon>Zingiber</taxon>
    </lineage>
</organism>
<dbReference type="OrthoDB" id="1933837at2759"/>
<feature type="compositionally biased region" description="Low complexity" evidence="1">
    <location>
        <begin position="29"/>
        <end position="42"/>
    </location>
</feature>
<name>A0A8J5I1P9_ZINOF</name>
<feature type="compositionally biased region" description="Low complexity" evidence="1">
    <location>
        <begin position="1"/>
        <end position="13"/>
    </location>
</feature>
<dbReference type="PANTHER" id="PTHR37371">
    <property type="entry name" value="OS08G0180400 PROTEIN"/>
    <property type="match status" value="1"/>
</dbReference>
<dbReference type="EMBL" id="JACMSC010000002">
    <property type="protein sequence ID" value="KAG6533439.1"/>
    <property type="molecule type" value="Genomic_DNA"/>
</dbReference>
<feature type="compositionally biased region" description="Low complexity" evidence="1">
    <location>
        <begin position="52"/>
        <end position="63"/>
    </location>
</feature>
<dbReference type="PANTHER" id="PTHR37371:SF1">
    <property type="entry name" value="KINESIN-LIKE PROTEIN"/>
    <property type="match status" value="1"/>
</dbReference>
<evidence type="ECO:0000313" key="3">
    <source>
        <dbReference type="Proteomes" id="UP000734854"/>
    </source>
</evidence>
<evidence type="ECO:0000313" key="2">
    <source>
        <dbReference type="EMBL" id="KAG6533439.1"/>
    </source>
</evidence>
<dbReference type="Proteomes" id="UP000734854">
    <property type="component" value="Unassembled WGS sequence"/>
</dbReference>
<proteinExistence type="predicted"/>
<reference evidence="2 3" key="1">
    <citation type="submission" date="2020-08" db="EMBL/GenBank/DDBJ databases">
        <title>Plant Genome Project.</title>
        <authorList>
            <person name="Zhang R.-G."/>
        </authorList>
    </citation>
    <scope>NUCLEOTIDE SEQUENCE [LARGE SCALE GENOMIC DNA]</scope>
    <source>
        <tissue evidence="2">Rhizome</tissue>
    </source>
</reference>
<feature type="compositionally biased region" description="Basic residues" evidence="1">
    <location>
        <begin position="14"/>
        <end position="24"/>
    </location>
</feature>
<keyword evidence="3" id="KW-1185">Reference proteome</keyword>
<gene>
    <name evidence="2" type="ORF">ZIOFF_007308</name>
</gene>
<feature type="region of interest" description="Disordered" evidence="1">
    <location>
        <begin position="1"/>
        <end position="82"/>
    </location>
</feature>
<dbReference type="AlphaFoldDB" id="A0A8J5I1P9"/>
<protein>
    <submittedName>
        <fullName evidence="2">Uncharacterized protein</fullName>
    </submittedName>
</protein>
<sequence>MKKRAAATTAKSKPMAKGKLKRRGSFFASPTSIPSPDSSSKPYNLDLPSFPSAAASSSLNASADPFSRHHVSPPPSSKTKTTAVATISDLKSFAGSRIESLKQHFDVYHSEMVNEFDASNSRLSKRFKIQTKACLQLTEEAENDCKKIADRMNEHTEMMKASYAEVISKSHSTASHVCKVSIPELMQSMEKAIDRFRNRYKIPTTPM</sequence>
<comment type="caution">
    <text evidence="2">The sequence shown here is derived from an EMBL/GenBank/DDBJ whole genome shotgun (WGS) entry which is preliminary data.</text>
</comment>
<evidence type="ECO:0000256" key="1">
    <source>
        <dbReference type="SAM" id="MobiDB-lite"/>
    </source>
</evidence>
<accession>A0A8J5I1P9</accession>